<evidence type="ECO:0000256" key="2">
    <source>
        <dbReference type="ARBA" id="ARBA00012483"/>
    </source>
</evidence>
<keyword evidence="12" id="KW-1185">Reference proteome</keyword>
<keyword evidence="6" id="KW-0833">Ubl conjugation pathway</keyword>
<dbReference type="InterPro" id="IPR051834">
    <property type="entry name" value="RING_finger_E3_ligase"/>
</dbReference>
<evidence type="ECO:0000256" key="7">
    <source>
        <dbReference type="ARBA" id="ARBA00022833"/>
    </source>
</evidence>
<dbReference type="Gene3D" id="3.30.40.10">
    <property type="entry name" value="Zinc/RING finger domain, C3HC4 (zinc finger)"/>
    <property type="match status" value="1"/>
</dbReference>
<protein>
    <recommendedName>
        <fullName evidence="2">RING-type E3 ubiquitin transferase</fullName>
        <ecNumber evidence="2">2.3.2.27</ecNumber>
    </recommendedName>
</protein>
<dbReference type="GO" id="GO:0016567">
    <property type="term" value="P:protein ubiquitination"/>
    <property type="evidence" value="ECO:0007669"/>
    <property type="project" value="UniProtKB-ARBA"/>
</dbReference>
<evidence type="ECO:0000256" key="3">
    <source>
        <dbReference type="ARBA" id="ARBA00022679"/>
    </source>
</evidence>
<dbReference type="Proteomes" id="UP000054342">
    <property type="component" value="Unassembled WGS sequence"/>
</dbReference>
<dbReference type="STRING" id="348802.A0A0D2ERK5"/>
<feature type="region of interest" description="Disordered" evidence="9">
    <location>
        <begin position="323"/>
        <end position="440"/>
    </location>
</feature>
<dbReference type="EC" id="2.3.2.27" evidence="2"/>
<evidence type="ECO:0000256" key="1">
    <source>
        <dbReference type="ARBA" id="ARBA00000900"/>
    </source>
</evidence>
<name>A0A0D2ERK5_9EURO</name>
<keyword evidence="3" id="KW-0808">Transferase</keyword>
<dbReference type="OrthoDB" id="8062037at2759"/>
<dbReference type="CDD" id="cd16454">
    <property type="entry name" value="RING-H2_PA-TM-RING"/>
    <property type="match status" value="1"/>
</dbReference>
<evidence type="ECO:0000259" key="10">
    <source>
        <dbReference type="PROSITE" id="PS50089"/>
    </source>
</evidence>
<proteinExistence type="predicted"/>
<dbReference type="SMART" id="SM01197">
    <property type="entry name" value="FANCL_C"/>
    <property type="match status" value="1"/>
</dbReference>
<evidence type="ECO:0000256" key="4">
    <source>
        <dbReference type="ARBA" id="ARBA00022723"/>
    </source>
</evidence>
<keyword evidence="4" id="KW-0479">Metal-binding</keyword>
<dbReference type="InterPro" id="IPR001841">
    <property type="entry name" value="Znf_RING"/>
</dbReference>
<dbReference type="SUPFAM" id="SSF57850">
    <property type="entry name" value="RING/U-box"/>
    <property type="match status" value="1"/>
</dbReference>
<dbReference type="SMART" id="SM00184">
    <property type="entry name" value="RING"/>
    <property type="match status" value="1"/>
</dbReference>
<sequence>MADSGRITGERVFCHQCNNEWERAHGGLICPRCEGDFTEILDPETEPDVGLRHGPSMTPSPPPSPPLQPLFDHNPWADDLDPDPRNNFTTFEFTSNNGGGRISFSTRTLRTAGMAPMNVMDTLDEDTAHDFDNMLTDLLPPQARGMPPPFGNLHPFGGFPGGAFPRDPHAPVQPGNLQDLFGLILQSMQPPTMTRGEMDDRRGQDLPPHPFDLLHQLFNPGNAQHGDMVFSQEAFDRVMSQLMEQNNGSNAPPPASEDAIQSLGKKKVDKEMLGTEGKAECSICMDNVDLGDEVTVLPCNHWFHGDCVTAWLKEHDTCPHCRNPITNSDQRQQPGSSRRRPSRRASSVSSPRGFGPEGSRYNPVSIPESPSDLREARQSYYGRRRDADTERPVPIRQSSGQSGPRRHSTRTGSGGSGDSRNHHTSGGGVTGWIRDHLPFS</sequence>
<feature type="compositionally biased region" description="Basic and acidic residues" evidence="9">
    <location>
        <begin position="371"/>
        <end position="393"/>
    </location>
</feature>
<dbReference type="GO" id="GO:0005634">
    <property type="term" value="C:nucleus"/>
    <property type="evidence" value="ECO:0007669"/>
    <property type="project" value="TreeGrafter"/>
</dbReference>
<dbReference type="GO" id="GO:0006511">
    <property type="term" value="P:ubiquitin-dependent protein catabolic process"/>
    <property type="evidence" value="ECO:0007669"/>
    <property type="project" value="TreeGrafter"/>
</dbReference>
<feature type="region of interest" description="Disordered" evidence="9">
    <location>
        <begin position="43"/>
        <end position="65"/>
    </location>
</feature>
<dbReference type="PANTHER" id="PTHR45931:SF3">
    <property type="entry name" value="RING ZINC FINGER-CONTAINING PROTEIN"/>
    <property type="match status" value="1"/>
</dbReference>
<feature type="region of interest" description="Disordered" evidence="9">
    <location>
        <begin position="244"/>
        <end position="267"/>
    </location>
</feature>
<gene>
    <name evidence="11" type="ORF">PV05_12012</name>
</gene>
<dbReference type="RefSeq" id="XP_013311009.1">
    <property type="nucleotide sequence ID" value="XM_013455555.1"/>
</dbReference>
<organism evidence="11 12">
    <name type="scientific">Exophiala xenobiotica</name>
    <dbReference type="NCBI Taxonomy" id="348802"/>
    <lineage>
        <taxon>Eukaryota</taxon>
        <taxon>Fungi</taxon>
        <taxon>Dikarya</taxon>
        <taxon>Ascomycota</taxon>
        <taxon>Pezizomycotina</taxon>
        <taxon>Eurotiomycetes</taxon>
        <taxon>Chaetothyriomycetidae</taxon>
        <taxon>Chaetothyriales</taxon>
        <taxon>Herpotrichiellaceae</taxon>
        <taxon>Exophiala</taxon>
    </lineage>
</organism>
<dbReference type="EMBL" id="KN847323">
    <property type="protein sequence ID" value="KIW50424.1"/>
    <property type="molecule type" value="Genomic_DNA"/>
</dbReference>
<evidence type="ECO:0000256" key="6">
    <source>
        <dbReference type="ARBA" id="ARBA00022786"/>
    </source>
</evidence>
<evidence type="ECO:0000313" key="11">
    <source>
        <dbReference type="EMBL" id="KIW50424.1"/>
    </source>
</evidence>
<evidence type="ECO:0000256" key="8">
    <source>
        <dbReference type="PROSITE-ProRule" id="PRU00175"/>
    </source>
</evidence>
<dbReference type="PROSITE" id="PS50089">
    <property type="entry name" value="ZF_RING_2"/>
    <property type="match status" value="1"/>
</dbReference>
<dbReference type="GeneID" id="25333920"/>
<evidence type="ECO:0000313" key="12">
    <source>
        <dbReference type="Proteomes" id="UP000054342"/>
    </source>
</evidence>
<keyword evidence="7" id="KW-0862">Zinc</keyword>
<dbReference type="GO" id="GO:0008270">
    <property type="term" value="F:zinc ion binding"/>
    <property type="evidence" value="ECO:0007669"/>
    <property type="project" value="UniProtKB-KW"/>
</dbReference>
<dbReference type="Pfam" id="PF13639">
    <property type="entry name" value="zf-RING_2"/>
    <property type="match status" value="1"/>
</dbReference>
<feature type="domain" description="RING-type" evidence="10">
    <location>
        <begin position="281"/>
        <end position="322"/>
    </location>
</feature>
<comment type="catalytic activity">
    <reaction evidence="1">
        <text>S-ubiquitinyl-[E2 ubiquitin-conjugating enzyme]-L-cysteine + [acceptor protein]-L-lysine = [E2 ubiquitin-conjugating enzyme]-L-cysteine + N(6)-ubiquitinyl-[acceptor protein]-L-lysine.</text>
        <dbReference type="EC" id="2.3.2.27"/>
    </reaction>
</comment>
<dbReference type="InterPro" id="IPR013083">
    <property type="entry name" value="Znf_RING/FYVE/PHD"/>
</dbReference>
<accession>A0A0D2ERK5</accession>
<dbReference type="AlphaFoldDB" id="A0A0D2ERK5"/>
<dbReference type="FunFam" id="3.30.40.10:FF:000127">
    <property type="entry name" value="E3 ubiquitin-protein ligase RNF181"/>
    <property type="match status" value="1"/>
</dbReference>
<reference evidence="11 12" key="1">
    <citation type="submission" date="2015-01" db="EMBL/GenBank/DDBJ databases">
        <title>The Genome Sequence of Exophiala xenobiotica CBS118157.</title>
        <authorList>
            <consortium name="The Broad Institute Genomics Platform"/>
            <person name="Cuomo C."/>
            <person name="de Hoog S."/>
            <person name="Gorbushina A."/>
            <person name="Stielow B."/>
            <person name="Teixiera M."/>
            <person name="Abouelleil A."/>
            <person name="Chapman S.B."/>
            <person name="Priest M."/>
            <person name="Young S.K."/>
            <person name="Wortman J."/>
            <person name="Nusbaum C."/>
            <person name="Birren B."/>
        </authorList>
    </citation>
    <scope>NUCLEOTIDE SEQUENCE [LARGE SCALE GENOMIC DNA]</scope>
    <source>
        <strain evidence="11 12">CBS 118157</strain>
    </source>
</reference>
<dbReference type="PANTHER" id="PTHR45931">
    <property type="entry name" value="SI:CH211-59O9.10"/>
    <property type="match status" value="1"/>
</dbReference>
<evidence type="ECO:0000256" key="9">
    <source>
        <dbReference type="SAM" id="MobiDB-lite"/>
    </source>
</evidence>
<dbReference type="GO" id="GO:0061630">
    <property type="term" value="F:ubiquitin protein ligase activity"/>
    <property type="evidence" value="ECO:0007669"/>
    <property type="project" value="UniProtKB-EC"/>
</dbReference>
<keyword evidence="5 8" id="KW-0863">Zinc-finger</keyword>
<evidence type="ECO:0000256" key="5">
    <source>
        <dbReference type="ARBA" id="ARBA00022771"/>
    </source>
</evidence>